<name>A0ABV7Y926_9ACTN</name>
<evidence type="ECO:0000313" key="2">
    <source>
        <dbReference type="EMBL" id="MFC3761268.1"/>
    </source>
</evidence>
<dbReference type="PROSITE" id="PS51464">
    <property type="entry name" value="SIS"/>
    <property type="match status" value="1"/>
</dbReference>
<dbReference type="PANTHER" id="PTHR30390:SF7">
    <property type="entry name" value="PHOSPHOHEPTOSE ISOMERASE"/>
    <property type="match status" value="1"/>
</dbReference>
<keyword evidence="3" id="KW-1185">Reference proteome</keyword>
<organism evidence="2 3">
    <name type="scientific">Tenggerimyces flavus</name>
    <dbReference type="NCBI Taxonomy" id="1708749"/>
    <lineage>
        <taxon>Bacteria</taxon>
        <taxon>Bacillati</taxon>
        <taxon>Actinomycetota</taxon>
        <taxon>Actinomycetes</taxon>
        <taxon>Propionibacteriales</taxon>
        <taxon>Nocardioidaceae</taxon>
        <taxon>Tenggerimyces</taxon>
    </lineage>
</organism>
<dbReference type="CDD" id="cd05013">
    <property type="entry name" value="SIS_RpiR"/>
    <property type="match status" value="1"/>
</dbReference>
<sequence>MSHPSVNLTAAAEQAQRVVSQVIATQTGNIRQAAELIANALANDGIIQAFGTGHSRAIALELAGRAGGLVPAHQLWVKDLVMYGKSEPEEILDPLVERDPDLARRILDLADIHPADVFVIASQSGGNGSIVEMAILAKERGHQVVAITSHEHSSNITSRHESGKKLYELADIVIDNCGPYGDATLPLPTGGATAPTSTISSALIVQMLVSEICGILLQAGETPPVMVSMNTPEGDRHNAALVDRYGDRIRLGEP</sequence>
<dbReference type="InterPro" id="IPR001347">
    <property type="entry name" value="SIS_dom"/>
</dbReference>
<dbReference type="Pfam" id="PF13580">
    <property type="entry name" value="SIS_2"/>
    <property type="match status" value="1"/>
</dbReference>
<comment type="caution">
    <text evidence="2">The sequence shown here is derived from an EMBL/GenBank/DDBJ whole genome shotgun (WGS) entry which is preliminary data.</text>
</comment>
<keyword evidence="2" id="KW-0413">Isomerase</keyword>
<dbReference type="InterPro" id="IPR046348">
    <property type="entry name" value="SIS_dom_sf"/>
</dbReference>
<protein>
    <submittedName>
        <fullName evidence="2">Sugar isomerase domain-containing protein</fullName>
    </submittedName>
</protein>
<gene>
    <name evidence="2" type="ORF">ACFOUW_10485</name>
</gene>
<evidence type="ECO:0000313" key="3">
    <source>
        <dbReference type="Proteomes" id="UP001595699"/>
    </source>
</evidence>
<proteinExistence type="predicted"/>
<dbReference type="InterPro" id="IPR050099">
    <property type="entry name" value="SIS_GmhA/DiaA_subfam"/>
</dbReference>
<dbReference type="Gene3D" id="3.40.50.10490">
    <property type="entry name" value="Glucose-6-phosphate isomerase like protein, domain 1"/>
    <property type="match status" value="1"/>
</dbReference>
<dbReference type="RefSeq" id="WP_205117480.1">
    <property type="nucleotide sequence ID" value="NZ_JAFBCM010000001.1"/>
</dbReference>
<reference evidence="3" key="1">
    <citation type="journal article" date="2019" name="Int. J. Syst. Evol. Microbiol.">
        <title>The Global Catalogue of Microorganisms (GCM) 10K type strain sequencing project: providing services to taxonomists for standard genome sequencing and annotation.</title>
        <authorList>
            <consortium name="The Broad Institute Genomics Platform"/>
            <consortium name="The Broad Institute Genome Sequencing Center for Infectious Disease"/>
            <person name="Wu L."/>
            <person name="Ma J."/>
        </authorList>
    </citation>
    <scope>NUCLEOTIDE SEQUENCE [LARGE SCALE GENOMIC DNA]</scope>
    <source>
        <strain evidence="3">CGMCC 4.7241</strain>
    </source>
</reference>
<dbReference type="NCBIfam" id="NF002805">
    <property type="entry name" value="PRK02947.1"/>
    <property type="match status" value="1"/>
</dbReference>
<dbReference type="GO" id="GO:0016853">
    <property type="term" value="F:isomerase activity"/>
    <property type="evidence" value="ECO:0007669"/>
    <property type="project" value="UniProtKB-KW"/>
</dbReference>
<dbReference type="EMBL" id="JBHRZH010000006">
    <property type="protein sequence ID" value="MFC3761268.1"/>
    <property type="molecule type" value="Genomic_DNA"/>
</dbReference>
<evidence type="ECO:0000259" key="1">
    <source>
        <dbReference type="PROSITE" id="PS51464"/>
    </source>
</evidence>
<dbReference type="SUPFAM" id="SSF53697">
    <property type="entry name" value="SIS domain"/>
    <property type="match status" value="1"/>
</dbReference>
<feature type="domain" description="SIS" evidence="1">
    <location>
        <begin position="37"/>
        <end position="218"/>
    </location>
</feature>
<dbReference type="PANTHER" id="PTHR30390">
    <property type="entry name" value="SEDOHEPTULOSE 7-PHOSPHATE ISOMERASE / DNAA INITIATOR-ASSOCIATING FACTOR FOR REPLICATION INITIATION"/>
    <property type="match status" value="1"/>
</dbReference>
<dbReference type="InterPro" id="IPR035472">
    <property type="entry name" value="RpiR-like_SIS"/>
</dbReference>
<dbReference type="Proteomes" id="UP001595699">
    <property type="component" value="Unassembled WGS sequence"/>
</dbReference>
<accession>A0ABV7Y926</accession>